<name>C3ZRX5_BRAFL</name>
<dbReference type="AlphaFoldDB" id="C3ZRX5"/>
<dbReference type="InParanoid" id="C3ZRX5"/>
<feature type="domain" description="C-type lectin" evidence="2">
    <location>
        <begin position="7"/>
        <end position="124"/>
    </location>
</feature>
<dbReference type="InterPro" id="IPR016187">
    <property type="entry name" value="CTDL_fold"/>
</dbReference>
<accession>C3ZRX5</accession>
<gene>
    <name evidence="3" type="ORF">BRAFLDRAFT_248185</name>
</gene>
<dbReference type="PROSITE" id="PS00615">
    <property type="entry name" value="C_TYPE_LECTIN_1"/>
    <property type="match status" value="1"/>
</dbReference>
<dbReference type="eggNOG" id="KOG4297">
    <property type="taxonomic scope" value="Eukaryota"/>
</dbReference>
<dbReference type="PANTHER" id="PTHR22801:SF63">
    <property type="entry name" value="C-TYPE LECTIN DOMAIN-CONTAINING PROTEIN"/>
    <property type="match status" value="1"/>
</dbReference>
<dbReference type="SUPFAM" id="SSF56436">
    <property type="entry name" value="C-type lectin-like"/>
    <property type="match status" value="1"/>
</dbReference>
<dbReference type="InterPro" id="IPR001304">
    <property type="entry name" value="C-type_lectin-like"/>
</dbReference>
<proteinExistence type="predicted"/>
<dbReference type="PROSITE" id="PS50041">
    <property type="entry name" value="C_TYPE_LECTIN_2"/>
    <property type="match status" value="1"/>
</dbReference>
<organism>
    <name type="scientific">Branchiostoma floridae</name>
    <name type="common">Florida lancelet</name>
    <name type="synonym">Amphioxus</name>
    <dbReference type="NCBI Taxonomy" id="7739"/>
    <lineage>
        <taxon>Eukaryota</taxon>
        <taxon>Metazoa</taxon>
        <taxon>Chordata</taxon>
        <taxon>Cephalochordata</taxon>
        <taxon>Leptocardii</taxon>
        <taxon>Amphioxiformes</taxon>
        <taxon>Branchiostomatidae</taxon>
        <taxon>Branchiostoma</taxon>
    </lineage>
</organism>
<dbReference type="SMART" id="SM00034">
    <property type="entry name" value="CLECT"/>
    <property type="match status" value="1"/>
</dbReference>
<dbReference type="InterPro" id="IPR018378">
    <property type="entry name" value="C-type_lectin_CS"/>
</dbReference>
<protein>
    <recommendedName>
        <fullName evidence="2">C-type lectin domain-containing protein</fullName>
    </recommendedName>
</protein>
<evidence type="ECO:0000313" key="3">
    <source>
        <dbReference type="EMBL" id="EEN44693.1"/>
    </source>
</evidence>
<reference evidence="3" key="1">
    <citation type="journal article" date="2008" name="Nature">
        <title>The amphioxus genome and the evolution of the chordate karyotype.</title>
        <authorList>
            <consortium name="US DOE Joint Genome Institute (JGI-PGF)"/>
            <person name="Putnam N.H."/>
            <person name="Butts T."/>
            <person name="Ferrier D.E.K."/>
            <person name="Furlong R.F."/>
            <person name="Hellsten U."/>
            <person name="Kawashima T."/>
            <person name="Robinson-Rechavi M."/>
            <person name="Shoguchi E."/>
            <person name="Terry A."/>
            <person name="Yu J.-K."/>
            <person name="Benito-Gutierrez E.L."/>
            <person name="Dubchak I."/>
            <person name="Garcia-Fernandez J."/>
            <person name="Gibson-Brown J.J."/>
            <person name="Grigoriev I.V."/>
            <person name="Horton A.C."/>
            <person name="de Jong P.J."/>
            <person name="Jurka J."/>
            <person name="Kapitonov V.V."/>
            <person name="Kohara Y."/>
            <person name="Kuroki Y."/>
            <person name="Lindquist E."/>
            <person name="Lucas S."/>
            <person name="Osoegawa K."/>
            <person name="Pennacchio L.A."/>
            <person name="Salamov A.A."/>
            <person name="Satou Y."/>
            <person name="Sauka-Spengler T."/>
            <person name="Schmutz J."/>
            <person name="Shin-I T."/>
            <person name="Toyoda A."/>
            <person name="Bronner-Fraser M."/>
            <person name="Fujiyama A."/>
            <person name="Holland L.Z."/>
            <person name="Holland P.W.H."/>
            <person name="Satoh N."/>
            <person name="Rokhsar D.S."/>
        </authorList>
    </citation>
    <scope>NUCLEOTIDE SEQUENCE [LARGE SCALE GENOMIC DNA]</scope>
    <source>
        <strain evidence="3">S238N-H82</strain>
        <tissue evidence="3">Testes</tissue>
    </source>
</reference>
<dbReference type="Gene3D" id="3.10.100.10">
    <property type="entry name" value="Mannose-Binding Protein A, subunit A"/>
    <property type="match status" value="1"/>
</dbReference>
<evidence type="ECO:0000259" key="2">
    <source>
        <dbReference type="PROSITE" id="PS50041"/>
    </source>
</evidence>
<dbReference type="InterPro" id="IPR050801">
    <property type="entry name" value="Ca-Dep_Lectins_ImmuneDev"/>
</dbReference>
<dbReference type="Pfam" id="PF00059">
    <property type="entry name" value="Lectin_C"/>
    <property type="match status" value="1"/>
</dbReference>
<dbReference type="PANTHER" id="PTHR22801">
    <property type="entry name" value="LITHOSTATHINE"/>
    <property type="match status" value="1"/>
</dbReference>
<dbReference type="InterPro" id="IPR016186">
    <property type="entry name" value="C-type_lectin-like/link_sf"/>
</dbReference>
<keyword evidence="1" id="KW-1015">Disulfide bond</keyword>
<dbReference type="STRING" id="7739.C3ZRX5"/>
<sequence length="133" mass="14720">MSGYVSFNGRCYKDFPEQKTYKEARQACIEDGGLLAMPKESATNTFISGLRNGDQYRWLGLTDASSEGQWVFEDGQTLEPSDYSNWRPGEPNNVSPGEDCVLLWDADAMWNDASCSATAGFICQIGMPCSHPE</sequence>
<evidence type="ECO:0000256" key="1">
    <source>
        <dbReference type="ARBA" id="ARBA00023157"/>
    </source>
</evidence>
<dbReference type="EMBL" id="GG666668">
    <property type="protein sequence ID" value="EEN44693.1"/>
    <property type="molecule type" value="Genomic_DNA"/>
</dbReference>